<accession>X1BZD2</accession>
<reference evidence="1" key="1">
    <citation type="journal article" date="2014" name="Front. Microbiol.">
        <title>High frequency of phylogenetically diverse reductive dehalogenase-homologous genes in deep subseafloor sedimentary metagenomes.</title>
        <authorList>
            <person name="Kawai M."/>
            <person name="Futagami T."/>
            <person name="Toyoda A."/>
            <person name="Takaki Y."/>
            <person name="Nishi S."/>
            <person name="Hori S."/>
            <person name="Arai W."/>
            <person name="Tsubouchi T."/>
            <person name="Morono Y."/>
            <person name="Uchiyama I."/>
            <person name="Ito T."/>
            <person name="Fujiyama A."/>
            <person name="Inagaki F."/>
            <person name="Takami H."/>
        </authorList>
    </citation>
    <scope>NUCLEOTIDE SEQUENCE</scope>
    <source>
        <strain evidence="1">Expedition CK06-06</strain>
    </source>
</reference>
<dbReference type="EMBL" id="BART01011927">
    <property type="protein sequence ID" value="GAG89563.1"/>
    <property type="molecule type" value="Genomic_DNA"/>
</dbReference>
<protein>
    <submittedName>
        <fullName evidence="1">Uncharacterized protein</fullName>
    </submittedName>
</protein>
<gene>
    <name evidence="1" type="ORF">S01H4_25152</name>
</gene>
<evidence type="ECO:0000313" key="1">
    <source>
        <dbReference type="EMBL" id="GAG89563.1"/>
    </source>
</evidence>
<comment type="caution">
    <text evidence="1">The sequence shown here is derived from an EMBL/GenBank/DDBJ whole genome shotgun (WGS) entry which is preliminary data.</text>
</comment>
<sequence length="176" mass="20199">MWKVEALKGFFRNIYDQVFTVRKLTKKLCSDPSFVHRVGLDGLPPSQRAFQLRPRVGFVLAMYNTAKSIFAQYPELETDDKLMFLMQSRLCMLPHVQNAQELSTQYLAKLHVATPQWGTLDLKDKFFAVCIVIFAEEEKVNAVNPLFATDEFVQLVSRGVIQEILNAVFRELHLGS</sequence>
<organism evidence="1">
    <name type="scientific">marine sediment metagenome</name>
    <dbReference type="NCBI Taxonomy" id="412755"/>
    <lineage>
        <taxon>unclassified sequences</taxon>
        <taxon>metagenomes</taxon>
        <taxon>ecological metagenomes</taxon>
    </lineage>
</organism>
<dbReference type="AlphaFoldDB" id="X1BZD2"/>
<proteinExistence type="predicted"/>
<name>X1BZD2_9ZZZZ</name>